<evidence type="ECO:0000256" key="3">
    <source>
        <dbReference type="ARBA" id="ARBA00022989"/>
    </source>
</evidence>
<dbReference type="InterPro" id="IPR008952">
    <property type="entry name" value="Tetraspanin_EC2_sf"/>
</dbReference>
<keyword evidence="4 6" id="KW-0472">Membrane</keyword>
<feature type="region of interest" description="Disordered" evidence="5">
    <location>
        <begin position="270"/>
        <end position="289"/>
    </location>
</feature>
<dbReference type="CDD" id="cd03127">
    <property type="entry name" value="tetraspanin_LEL"/>
    <property type="match status" value="1"/>
</dbReference>
<name>A0A5E4R7M0_9NEOP</name>
<feature type="transmembrane region" description="Helical" evidence="6">
    <location>
        <begin position="83"/>
        <end position="103"/>
    </location>
</feature>
<evidence type="ECO:0000313" key="8">
    <source>
        <dbReference type="Proteomes" id="UP000324832"/>
    </source>
</evidence>
<proteinExistence type="predicted"/>
<dbReference type="Gene3D" id="1.10.1450.10">
    <property type="entry name" value="Tetraspanin"/>
    <property type="match status" value="1"/>
</dbReference>
<evidence type="ECO:0000256" key="1">
    <source>
        <dbReference type="ARBA" id="ARBA00004141"/>
    </source>
</evidence>
<comment type="subcellular location">
    <subcellularLocation>
        <location evidence="1">Membrane</location>
        <topology evidence="1">Multi-pass membrane protein</topology>
    </subcellularLocation>
</comment>
<sequence length="289" mass="31246">MEMKTSGLVLFVCAGLLLSGGVILSVSTAWNIFRMSYYFWTTDLGVELGSSVLIISGGLLCLPVCWLATLVPSYPKSVPILSTLMLSVTAALIVLSAGLSSMVDLSRAVRDPSGLNASMMRAMSMEALDPAVKGAFAAMQIELKCCGVESHGDWYNYRQTLPPACCGRIWTGKIGDHCDKRTYMPGCLRRTLDELRSFVNSLSMLCCALIIVMAVTLFATTYTLVSNVVDITNKSQQSLRIAYLSGNILQPNPTTSTNVFSPPSTLLNPPPNNPTANFYPSLQTPYNQG</sequence>
<keyword evidence="8" id="KW-1185">Reference proteome</keyword>
<feature type="transmembrane region" description="Helical" evidence="6">
    <location>
        <begin position="202"/>
        <end position="225"/>
    </location>
</feature>
<evidence type="ECO:0008006" key="9">
    <source>
        <dbReference type="Google" id="ProtNLM"/>
    </source>
</evidence>
<protein>
    <recommendedName>
        <fullName evidence="9">Tetraspanin</fullName>
    </recommendedName>
</protein>
<reference evidence="7 8" key="1">
    <citation type="submission" date="2017-07" db="EMBL/GenBank/DDBJ databases">
        <authorList>
            <person name="Talla V."/>
            <person name="Backstrom N."/>
        </authorList>
    </citation>
    <scope>NUCLEOTIDE SEQUENCE [LARGE SCALE GENOMIC DNA]</scope>
</reference>
<dbReference type="EMBL" id="FZQP02007047">
    <property type="protein sequence ID" value="VVD05946.1"/>
    <property type="molecule type" value="Genomic_DNA"/>
</dbReference>
<dbReference type="GO" id="GO:0016020">
    <property type="term" value="C:membrane"/>
    <property type="evidence" value="ECO:0007669"/>
    <property type="project" value="UniProtKB-SubCell"/>
</dbReference>
<feature type="transmembrane region" description="Helical" evidence="6">
    <location>
        <begin position="49"/>
        <end position="71"/>
    </location>
</feature>
<feature type="compositionally biased region" description="Polar residues" evidence="5">
    <location>
        <begin position="276"/>
        <end position="289"/>
    </location>
</feature>
<dbReference type="AlphaFoldDB" id="A0A5E4R7M0"/>
<organism evidence="7 8">
    <name type="scientific">Leptidea sinapis</name>
    <dbReference type="NCBI Taxonomy" id="189913"/>
    <lineage>
        <taxon>Eukaryota</taxon>
        <taxon>Metazoa</taxon>
        <taxon>Ecdysozoa</taxon>
        <taxon>Arthropoda</taxon>
        <taxon>Hexapoda</taxon>
        <taxon>Insecta</taxon>
        <taxon>Pterygota</taxon>
        <taxon>Neoptera</taxon>
        <taxon>Endopterygota</taxon>
        <taxon>Lepidoptera</taxon>
        <taxon>Glossata</taxon>
        <taxon>Ditrysia</taxon>
        <taxon>Papilionoidea</taxon>
        <taxon>Pieridae</taxon>
        <taxon>Dismorphiinae</taxon>
        <taxon>Leptidea</taxon>
    </lineage>
</organism>
<dbReference type="SUPFAM" id="SSF48652">
    <property type="entry name" value="Tetraspanin"/>
    <property type="match status" value="1"/>
</dbReference>
<evidence type="ECO:0000256" key="2">
    <source>
        <dbReference type="ARBA" id="ARBA00022692"/>
    </source>
</evidence>
<evidence type="ECO:0000313" key="7">
    <source>
        <dbReference type="EMBL" id="VVD05946.1"/>
    </source>
</evidence>
<gene>
    <name evidence="7" type="ORF">LSINAPIS_LOCUS15394</name>
</gene>
<keyword evidence="3 6" id="KW-1133">Transmembrane helix</keyword>
<dbReference type="InterPro" id="IPR018499">
    <property type="entry name" value="Tetraspanin/Peripherin"/>
</dbReference>
<evidence type="ECO:0000256" key="5">
    <source>
        <dbReference type="SAM" id="MobiDB-lite"/>
    </source>
</evidence>
<keyword evidence="2 6" id="KW-0812">Transmembrane</keyword>
<evidence type="ECO:0000256" key="6">
    <source>
        <dbReference type="SAM" id="Phobius"/>
    </source>
</evidence>
<evidence type="ECO:0000256" key="4">
    <source>
        <dbReference type="ARBA" id="ARBA00023136"/>
    </source>
</evidence>
<accession>A0A5E4R7M0</accession>
<dbReference type="Proteomes" id="UP000324832">
    <property type="component" value="Unassembled WGS sequence"/>
</dbReference>
<dbReference type="Pfam" id="PF00335">
    <property type="entry name" value="Tetraspanin"/>
    <property type="match status" value="1"/>
</dbReference>